<keyword evidence="5" id="KW-1185">Reference proteome</keyword>
<feature type="compositionally biased region" description="Pro residues" evidence="1">
    <location>
        <begin position="55"/>
        <end position="72"/>
    </location>
</feature>
<feature type="compositionally biased region" description="Pro residues" evidence="1">
    <location>
        <begin position="32"/>
        <end position="44"/>
    </location>
</feature>
<dbReference type="InterPro" id="IPR015943">
    <property type="entry name" value="WD40/YVTN_repeat-like_dom_sf"/>
</dbReference>
<dbReference type="Gene3D" id="2.130.10.10">
    <property type="entry name" value="YVTN repeat-like/Quinoprotein amine dehydrogenase"/>
    <property type="match status" value="2"/>
</dbReference>
<name>A0ABC8BVI9_9ACTN</name>
<sequence length="524" mass="54924">MSGPRHPALRVPGPWPPSRKPTSRSLWRHRPPLPTGALPPPPPGSQGAGTRMSQPPMPPVPPGVPGPPPQVPQVPQGSKRRTAVIAGCVTAAVAVLAAGTFAFLHFNDGGESPAEADAKASAPTKSASPTALPTQGRELIKVPPPKEDIEDTGHRAYGTWVTSRSYASGGPFSVLGYDLDSGEQTWKVPLDGTLCGASQDVTDKGYVAVSFAGSKKERSRCTEFAVIDIDKGRKVWQKSLPDAAFGLDLSVAVTENFAAVGWSDGTSSRGFAIGTGDPVWDAPPQGCDYEEYLGGRTVTGLAYCGDGFAVTQRDPDTGKPSRTIKLPAGPTSAYLASVDPLVVGAQVGNAGGLDVNRLFTFHPDGSVRTTIKIDNYVPGCGATGCNAVATSKDTVYLASRRENFSSGNHIAAFDLGTGQRKWTVDSVGSSEMLPLRAEDDGVVAYSNAGAGQDGSGVLRLAAADGEQTVLLKQPDTFAASNATAQISEPGMPEKILYEDGRLFFHRVSGFYVQDIPMTYAFSVH</sequence>
<dbReference type="EMBL" id="CP020563">
    <property type="protein sequence ID" value="ARF74392.1"/>
    <property type="molecule type" value="Genomic_DNA"/>
</dbReference>
<keyword evidence="2" id="KW-1133">Transmembrane helix</keyword>
<keyword evidence="2" id="KW-0812">Transmembrane</keyword>
<evidence type="ECO:0000259" key="3">
    <source>
        <dbReference type="Pfam" id="PF13360"/>
    </source>
</evidence>
<gene>
    <name evidence="4" type="ORF">B7C62_20770</name>
</gene>
<feature type="region of interest" description="Disordered" evidence="1">
    <location>
        <begin position="112"/>
        <end position="136"/>
    </location>
</feature>
<dbReference type="Pfam" id="PF13360">
    <property type="entry name" value="PQQ_2"/>
    <property type="match status" value="1"/>
</dbReference>
<dbReference type="Proteomes" id="UP000192251">
    <property type="component" value="Chromosome"/>
</dbReference>
<evidence type="ECO:0000313" key="4">
    <source>
        <dbReference type="EMBL" id="ARF74392.1"/>
    </source>
</evidence>
<dbReference type="AlphaFoldDB" id="A0ABC8BVI9"/>
<reference evidence="4 5" key="1">
    <citation type="submission" date="2017-04" db="EMBL/GenBank/DDBJ databases">
        <title>The complete genome sequence of Streptomyces albolongus YIM 101047, the producer of novel bafilomycins and novel odoriferous sesquiterpenoids.</title>
        <authorList>
            <person name="Yin M."/>
            <person name="Jiang Y."/>
        </authorList>
    </citation>
    <scope>NUCLEOTIDE SEQUENCE [LARGE SCALE GENOMIC DNA]</scope>
    <source>
        <strain evidence="4 5">YIM 101047</strain>
    </source>
</reference>
<dbReference type="KEGG" id="kab:B7C62_20770"/>
<evidence type="ECO:0000256" key="2">
    <source>
        <dbReference type="SAM" id="Phobius"/>
    </source>
</evidence>
<keyword evidence="2" id="KW-0472">Membrane</keyword>
<accession>A0ABC8BVI9</accession>
<organism evidence="4 5">
    <name type="scientific">Kitasatospora albolonga</name>
    <dbReference type="NCBI Taxonomy" id="68173"/>
    <lineage>
        <taxon>Bacteria</taxon>
        <taxon>Bacillati</taxon>
        <taxon>Actinomycetota</taxon>
        <taxon>Actinomycetes</taxon>
        <taxon>Kitasatosporales</taxon>
        <taxon>Streptomycetaceae</taxon>
        <taxon>Kitasatospora</taxon>
    </lineage>
</organism>
<feature type="compositionally biased region" description="Low complexity" evidence="1">
    <location>
        <begin position="119"/>
        <end position="134"/>
    </location>
</feature>
<dbReference type="SUPFAM" id="SSF50998">
    <property type="entry name" value="Quinoprotein alcohol dehydrogenase-like"/>
    <property type="match status" value="1"/>
</dbReference>
<evidence type="ECO:0000256" key="1">
    <source>
        <dbReference type="SAM" id="MobiDB-lite"/>
    </source>
</evidence>
<dbReference type="InterPro" id="IPR002372">
    <property type="entry name" value="PQQ_rpt_dom"/>
</dbReference>
<feature type="region of interest" description="Disordered" evidence="1">
    <location>
        <begin position="1"/>
        <end position="78"/>
    </location>
</feature>
<protein>
    <recommendedName>
        <fullName evidence="3">Pyrrolo-quinoline quinone repeat domain-containing protein</fullName>
    </recommendedName>
</protein>
<evidence type="ECO:0000313" key="5">
    <source>
        <dbReference type="Proteomes" id="UP000192251"/>
    </source>
</evidence>
<feature type="domain" description="Pyrrolo-quinoline quinone repeat" evidence="3">
    <location>
        <begin position="162"/>
        <end position="283"/>
    </location>
</feature>
<dbReference type="InterPro" id="IPR011047">
    <property type="entry name" value="Quinoprotein_ADH-like_sf"/>
</dbReference>
<feature type="transmembrane region" description="Helical" evidence="2">
    <location>
        <begin position="83"/>
        <end position="106"/>
    </location>
</feature>
<proteinExistence type="predicted"/>